<evidence type="ECO:0000259" key="1">
    <source>
        <dbReference type="Pfam" id="PF07727"/>
    </source>
</evidence>
<comment type="caution">
    <text evidence="2">The sequence shown here is derived from an EMBL/GenBank/DDBJ whole genome shotgun (WGS) entry which is preliminary data.</text>
</comment>
<name>A0A2K3MA34_TRIPR</name>
<reference evidence="2 3" key="2">
    <citation type="journal article" date="2017" name="Front. Plant Sci.">
        <title>Gene Classification and Mining of Molecular Markers Useful in Red Clover (Trifolium pratense) Breeding.</title>
        <authorList>
            <person name="Istvanek J."/>
            <person name="Dluhosova J."/>
            <person name="Dluhos P."/>
            <person name="Patkova L."/>
            <person name="Nedelnik J."/>
            <person name="Repkova J."/>
        </authorList>
    </citation>
    <scope>NUCLEOTIDE SEQUENCE [LARGE SCALE GENOMIC DNA]</scope>
    <source>
        <strain evidence="3">cv. Tatra</strain>
        <tissue evidence="2">Young leaves</tissue>
    </source>
</reference>
<gene>
    <name evidence="2" type="ORF">L195_g043743</name>
</gene>
<evidence type="ECO:0000313" key="2">
    <source>
        <dbReference type="EMBL" id="PNX87650.1"/>
    </source>
</evidence>
<feature type="domain" description="Reverse transcriptase Ty1/copia-type" evidence="1">
    <location>
        <begin position="188"/>
        <end position="248"/>
    </location>
</feature>
<sequence>MKGVVLFDLNNRDIFVSRNITHHEHIFPYQTKHTPSTWSYYPSSHDSNLDLNAAPPTPTPDNLNHNLHSTKHPILDSHLVIEPHLTIHNSDTAINIPDKSTKPKRQTRVPSYLLDYVCNSSSQSATSIISGTPYPFSNFYSYANLSSSHKAFSVSLSNTTEPKTYTEACKSNEWIDAMNSELEALHRNGTWSIIDSPAHIKPIGSKWVFKIKHKADGSIERYKARLVAKGYNQIEGLEFFDTFSPNDRTNFSQID</sequence>
<dbReference type="STRING" id="57577.A0A2K3MA34"/>
<protein>
    <submittedName>
        <fullName evidence="2">Retrovirus-related Pol polyprotein from transposon TNT 1-94</fullName>
    </submittedName>
</protein>
<reference evidence="2 3" key="1">
    <citation type="journal article" date="2014" name="Am. J. Bot.">
        <title>Genome assembly and annotation for red clover (Trifolium pratense; Fabaceae).</title>
        <authorList>
            <person name="Istvanek J."/>
            <person name="Jaros M."/>
            <person name="Krenek A."/>
            <person name="Repkova J."/>
        </authorList>
    </citation>
    <scope>NUCLEOTIDE SEQUENCE [LARGE SCALE GENOMIC DNA]</scope>
    <source>
        <strain evidence="3">cv. Tatra</strain>
        <tissue evidence="2">Young leaves</tissue>
    </source>
</reference>
<dbReference type="EMBL" id="ASHM01054382">
    <property type="protein sequence ID" value="PNX87650.1"/>
    <property type="molecule type" value="Genomic_DNA"/>
</dbReference>
<dbReference type="Proteomes" id="UP000236291">
    <property type="component" value="Unassembled WGS sequence"/>
</dbReference>
<proteinExistence type="predicted"/>
<organism evidence="2 3">
    <name type="scientific">Trifolium pratense</name>
    <name type="common">Red clover</name>
    <dbReference type="NCBI Taxonomy" id="57577"/>
    <lineage>
        <taxon>Eukaryota</taxon>
        <taxon>Viridiplantae</taxon>
        <taxon>Streptophyta</taxon>
        <taxon>Embryophyta</taxon>
        <taxon>Tracheophyta</taxon>
        <taxon>Spermatophyta</taxon>
        <taxon>Magnoliopsida</taxon>
        <taxon>eudicotyledons</taxon>
        <taxon>Gunneridae</taxon>
        <taxon>Pentapetalae</taxon>
        <taxon>rosids</taxon>
        <taxon>fabids</taxon>
        <taxon>Fabales</taxon>
        <taxon>Fabaceae</taxon>
        <taxon>Papilionoideae</taxon>
        <taxon>50 kb inversion clade</taxon>
        <taxon>NPAAA clade</taxon>
        <taxon>Hologalegina</taxon>
        <taxon>IRL clade</taxon>
        <taxon>Trifolieae</taxon>
        <taxon>Trifolium</taxon>
    </lineage>
</organism>
<evidence type="ECO:0000313" key="3">
    <source>
        <dbReference type="Proteomes" id="UP000236291"/>
    </source>
</evidence>
<dbReference type="AlphaFoldDB" id="A0A2K3MA34"/>
<accession>A0A2K3MA34</accession>
<dbReference type="InterPro" id="IPR013103">
    <property type="entry name" value="RVT_2"/>
</dbReference>
<dbReference type="Pfam" id="PF07727">
    <property type="entry name" value="RVT_2"/>
    <property type="match status" value="1"/>
</dbReference>